<dbReference type="Pfam" id="PF22435">
    <property type="entry name" value="MRM3-like_sub_bind"/>
    <property type="match status" value="1"/>
</dbReference>
<dbReference type="CDD" id="cd18095">
    <property type="entry name" value="SpoU-like_rRNA-MTase"/>
    <property type="match status" value="1"/>
</dbReference>
<evidence type="ECO:0000259" key="4">
    <source>
        <dbReference type="SMART" id="SM00967"/>
    </source>
</evidence>
<dbReference type="InterPro" id="IPR013123">
    <property type="entry name" value="SpoU_subst-bd"/>
</dbReference>
<evidence type="ECO:0000256" key="3">
    <source>
        <dbReference type="ARBA" id="ARBA00022679"/>
    </source>
</evidence>
<keyword evidence="6" id="KW-1185">Reference proteome</keyword>
<dbReference type="AlphaFoldDB" id="A0A0P6YDZ2"/>
<evidence type="ECO:0000313" key="5">
    <source>
        <dbReference type="EMBL" id="KPL91789.1"/>
    </source>
</evidence>
<dbReference type="PANTHER" id="PTHR43191">
    <property type="entry name" value="RRNA METHYLTRANSFERASE 3"/>
    <property type="match status" value="1"/>
</dbReference>
<comment type="similarity">
    <text evidence="1">Belongs to the class IV-like SAM-binding methyltransferase superfamily. RNA methyltransferase TrmH family.</text>
</comment>
<dbReference type="GO" id="GO:0005737">
    <property type="term" value="C:cytoplasm"/>
    <property type="evidence" value="ECO:0007669"/>
    <property type="project" value="UniProtKB-ARBA"/>
</dbReference>
<dbReference type="Gene3D" id="3.30.1330.30">
    <property type="match status" value="1"/>
</dbReference>
<evidence type="ECO:0000256" key="2">
    <source>
        <dbReference type="ARBA" id="ARBA00022603"/>
    </source>
</evidence>
<sequence length="271" mass="29166">MQITSSANPKIKEIRKLRERKARQESGLFYVEGLRHVMEASQQQAGIETLVVAPELLTSAVGREFAAAQARQGVPVLEVSAEVFAGLALKEGPVGLAAVVRQRWWGAEAVQGGLWAALDAVADPGNLGTILRTLDAVGGEGVILLDHSTDPYDPTAVRASMGAVFTQKLVKMSFDAFAAWKQAGGLPVVGTSDRGPQDYHYHTYPEAMVLLMGSERQGLQPQHLALCDALVRIPMQGQCDSLNLAVATAVVLYEIYNHRRDPQAGQLGGER</sequence>
<dbReference type="OrthoDB" id="9794400at2"/>
<dbReference type="InterPro" id="IPR029028">
    <property type="entry name" value="Alpha/beta_knot_MTases"/>
</dbReference>
<keyword evidence="3 5" id="KW-0808">Transferase</keyword>
<reference evidence="5 6" key="1">
    <citation type="submission" date="2015-07" db="EMBL/GenBank/DDBJ databases">
        <title>Genome sequence of Levilinea saccharolytica DSM 16555.</title>
        <authorList>
            <person name="Hemp J."/>
            <person name="Ward L.M."/>
            <person name="Pace L.A."/>
            <person name="Fischer W.W."/>
        </authorList>
    </citation>
    <scope>NUCLEOTIDE SEQUENCE [LARGE SCALE GENOMIC DNA]</scope>
    <source>
        <strain evidence="5 6">KIBI-1</strain>
    </source>
</reference>
<dbReference type="GO" id="GO:0008173">
    <property type="term" value="F:RNA methyltransferase activity"/>
    <property type="evidence" value="ECO:0007669"/>
    <property type="project" value="InterPro"/>
</dbReference>
<dbReference type="STRING" id="229921.ADN01_00455"/>
<dbReference type="InterPro" id="IPR001537">
    <property type="entry name" value="SpoU_MeTrfase"/>
</dbReference>
<dbReference type="GO" id="GO:0006396">
    <property type="term" value="P:RNA processing"/>
    <property type="evidence" value="ECO:0007669"/>
    <property type="project" value="InterPro"/>
</dbReference>
<comment type="caution">
    <text evidence="5">The sequence shown here is derived from an EMBL/GenBank/DDBJ whole genome shotgun (WGS) entry which is preliminary data.</text>
</comment>
<evidence type="ECO:0000313" key="6">
    <source>
        <dbReference type="Proteomes" id="UP000050501"/>
    </source>
</evidence>
<dbReference type="Pfam" id="PF00588">
    <property type="entry name" value="SpoU_methylase"/>
    <property type="match status" value="1"/>
</dbReference>
<dbReference type="SUPFAM" id="SSF55315">
    <property type="entry name" value="L30e-like"/>
    <property type="match status" value="1"/>
</dbReference>
<dbReference type="InterPro" id="IPR029026">
    <property type="entry name" value="tRNA_m1G_MTases_N"/>
</dbReference>
<dbReference type="GO" id="GO:0032259">
    <property type="term" value="P:methylation"/>
    <property type="evidence" value="ECO:0007669"/>
    <property type="project" value="UniProtKB-KW"/>
</dbReference>
<organism evidence="5 6">
    <name type="scientific">Levilinea saccharolytica</name>
    <dbReference type="NCBI Taxonomy" id="229921"/>
    <lineage>
        <taxon>Bacteria</taxon>
        <taxon>Bacillati</taxon>
        <taxon>Chloroflexota</taxon>
        <taxon>Anaerolineae</taxon>
        <taxon>Anaerolineales</taxon>
        <taxon>Anaerolineaceae</taxon>
        <taxon>Levilinea</taxon>
    </lineage>
</organism>
<gene>
    <name evidence="5" type="ORF">ADN01_00455</name>
</gene>
<dbReference type="InterPro" id="IPR053888">
    <property type="entry name" value="MRM3-like_sub_bind"/>
</dbReference>
<dbReference type="EMBL" id="LGCM01000002">
    <property type="protein sequence ID" value="KPL91789.1"/>
    <property type="molecule type" value="Genomic_DNA"/>
</dbReference>
<name>A0A0P6YDZ2_9CHLR</name>
<dbReference type="RefSeq" id="WP_062418009.1">
    <property type="nucleotide sequence ID" value="NZ_DF967974.1"/>
</dbReference>
<proteinExistence type="inferred from homology"/>
<protein>
    <submittedName>
        <fullName evidence="5">rRNA methyltransferase</fullName>
    </submittedName>
</protein>
<dbReference type="SMART" id="SM00967">
    <property type="entry name" value="SpoU_sub_bind"/>
    <property type="match status" value="1"/>
</dbReference>
<feature type="domain" description="RNA 2-O ribose methyltransferase substrate binding" evidence="4">
    <location>
        <begin position="30"/>
        <end position="106"/>
    </location>
</feature>
<dbReference type="Gene3D" id="3.40.1280.10">
    <property type="match status" value="1"/>
</dbReference>
<evidence type="ECO:0000256" key="1">
    <source>
        <dbReference type="ARBA" id="ARBA00007228"/>
    </source>
</evidence>
<dbReference type="InterPro" id="IPR029064">
    <property type="entry name" value="Ribosomal_eL30-like_sf"/>
</dbReference>
<dbReference type="SUPFAM" id="SSF75217">
    <property type="entry name" value="alpha/beta knot"/>
    <property type="match status" value="1"/>
</dbReference>
<accession>A0A0P6YDZ2</accession>
<dbReference type="GO" id="GO:0003723">
    <property type="term" value="F:RNA binding"/>
    <property type="evidence" value="ECO:0007669"/>
    <property type="project" value="InterPro"/>
</dbReference>
<dbReference type="InterPro" id="IPR051259">
    <property type="entry name" value="rRNA_Methyltransferase"/>
</dbReference>
<dbReference type="Proteomes" id="UP000050501">
    <property type="component" value="Unassembled WGS sequence"/>
</dbReference>
<keyword evidence="2 5" id="KW-0489">Methyltransferase</keyword>
<dbReference type="PANTHER" id="PTHR43191:SF2">
    <property type="entry name" value="RRNA METHYLTRANSFERASE 3, MITOCHONDRIAL"/>
    <property type="match status" value="1"/>
</dbReference>